<dbReference type="PANTHER" id="PTHR42781">
    <property type="entry name" value="SPERMIDINE/PUTRESCINE IMPORT ATP-BINDING PROTEIN POTA"/>
    <property type="match status" value="1"/>
</dbReference>
<feature type="domain" description="ABC transporter" evidence="8">
    <location>
        <begin position="9"/>
        <end position="239"/>
    </location>
</feature>
<evidence type="ECO:0000256" key="4">
    <source>
        <dbReference type="ARBA" id="ARBA00022840"/>
    </source>
</evidence>
<dbReference type="InterPro" id="IPR017879">
    <property type="entry name" value="PotA_ATP-bd"/>
</dbReference>
<dbReference type="EC" id="7.6.2.11" evidence="7"/>
<dbReference type="InterPro" id="IPR005893">
    <property type="entry name" value="PotA-like"/>
</dbReference>
<dbReference type="SUPFAM" id="SSF52540">
    <property type="entry name" value="P-loop containing nucleoside triphosphate hydrolases"/>
    <property type="match status" value="1"/>
</dbReference>
<comment type="catalytic activity">
    <reaction evidence="7">
        <text>ATP + H2O + polyamine-[polyamine-binding protein]Side 1 = ADP + phosphate + polyamineSide 2 + [polyamine-binding protein]Side 1.</text>
        <dbReference type="EC" id="7.6.2.11"/>
    </reaction>
</comment>
<dbReference type="Proteomes" id="UP000461585">
    <property type="component" value="Unassembled WGS sequence"/>
</dbReference>
<reference evidence="9 10" key="1">
    <citation type="submission" date="2020-01" db="EMBL/GenBank/DDBJ databases">
        <title>Anaeroalcalibacter tamaniensis gen. nov., sp. nov., moderately halophilic strictly anaerobic fermenter bacterium from mud volcano of Taman peninsula.</title>
        <authorList>
            <person name="Frolova A."/>
            <person name="Merkel A.Y."/>
            <person name="Slobodkin A.I."/>
        </authorList>
    </citation>
    <scope>NUCLEOTIDE SEQUENCE [LARGE SCALE GENOMIC DNA]</scope>
    <source>
        <strain evidence="9 10">F-3ap</strain>
    </source>
</reference>
<dbReference type="InterPro" id="IPR027417">
    <property type="entry name" value="P-loop_NTPase"/>
</dbReference>
<dbReference type="Gene3D" id="3.40.50.300">
    <property type="entry name" value="P-loop containing nucleotide triphosphate hydrolases"/>
    <property type="match status" value="1"/>
</dbReference>
<comment type="caution">
    <text evidence="9">The sequence shown here is derived from an EMBL/GenBank/DDBJ whole genome shotgun (WGS) entry which is preliminary data.</text>
</comment>
<keyword evidence="1 7" id="KW-0813">Transport</keyword>
<evidence type="ECO:0000256" key="3">
    <source>
        <dbReference type="ARBA" id="ARBA00022741"/>
    </source>
</evidence>
<dbReference type="PROSITE" id="PS00211">
    <property type="entry name" value="ABC_TRANSPORTER_1"/>
    <property type="match status" value="1"/>
</dbReference>
<comment type="subunit">
    <text evidence="7">The complex is composed of two ATP-binding proteins (PotA), two transmembrane proteins (PotB and PotC) and a solute-binding protein (PotD).</text>
</comment>
<dbReference type="InterPro" id="IPR017871">
    <property type="entry name" value="ABC_transporter-like_CS"/>
</dbReference>
<evidence type="ECO:0000259" key="8">
    <source>
        <dbReference type="PROSITE" id="PS50893"/>
    </source>
</evidence>
<keyword evidence="6 7" id="KW-0472">Membrane</keyword>
<dbReference type="GO" id="GO:0015594">
    <property type="term" value="F:ABC-type putrescine transporter activity"/>
    <property type="evidence" value="ECO:0007669"/>
    <property type="project" value="InterPro"/>
</dbReference>
<comment type="similarity">
    <text evidence="7">Belongs to the ABC transporter superfamily. Spermidine/putrescine importer (TC 3.A.1.11.1) family.</text>
</comment>
<evidence type="ECO:0000256" key="6">
    <source>
        <dbReference type="ARBA" id="ARBA00023136"/>
    </source>
</evidence>
<dbReference type="PROSITE" id="PS50893">
    <property type="entry name" value="ABC_TRANSPORTER_2"/>
    <property type="match status" value="1"/>
</dbReference>
<dbReference type="InterPro" id="IPR013611">
    <property type="entry name" value="Transp-assoc_OB_typ2"/>
</dbReference>
<dbReference type="GO" id="GO:0043190">
    <property type="term" value="C:ATP-binding cassette (ABC) transporter complex"/>
    <property type="evidence" value="ECO:0007669"/>
    <property type="project" value="InterPro"/>
</dbReference>
<dbReference type="EMBL" id="JAAEEH010000004">
    <property type="protein sequence ID" value="NDL66678.1"/>
    <property type="molecule type" value="Genomic_DNA"/>
</dbReference>
<evidence type="ECO:0000256" key="5">
    <source>
        <dbReference type="ARBA" id="ARBA00022967"/>
    </source>
</evidence>
<dbReference type="AlphaFoldDB" id="A0A7X5KMF9"/>
<keyword evidence="4 7" id="KW-0067">ATP-binding</keyword>
<organism evidence="9 10">
    <name type="scientific">Anaerotalea alkaliphila</name>
    <dbReference type="NCBI Taxonomy" id="2662126"/>
    <lineage>
        <taxon>Bacteria</taxon>
        <taxon>Bacillati</taxon>
        <taxon>Bacillota</taxon>
        <taxon>Clostridia</taxon>
        <taxon>Eubacteriales</taxon>
        <taxon>Anaerotalea</taxon>
    </lineage>
</organism>
<dbReference type="InterPro" id="IPR050093">
    <property type="entry name" value="ABC_SmlMolc_Importer"/>
</dbReference>
<dbReference type="PANTHER" id="PTHR42781:SF4">
    <property type="entry name" value="SPERMIDINE_PUTRESCINE IMPORT ATP-BINDING PROTEIN POTA"/>
    <property type="match status" value="1"/>
</dbReference>
<dbReference type="RefSeq" id="WP_162369400.1">
    <property type="nucleotide sequence ID" value="NZ_JAAEEH010000004.1"/>
</dbReference>
<keyword evidence="10" id="KW-1185">Reference proteome</keyword>
<dbReference type="Gene3D" id="2.40.50.100">
    <property type="match status" value="1"/>
</dbReference>
<evidence type="ECO:0000313" key="9">
    <source>
        <dbReference type="EMBL" id="NDL66678.1"/>
    </source>
</evidence>
<dbReference type="InterPro" id="IPR003439">
    <property type="entry name" value="ABC_transporter-like_ATP-bd"/>
</dbReference>
<evidence type="ECO:0000256" key="2">
    <source>
        <dbReference type="ARBA" id="ARBA00022475"/>
    </source>
</evidence>
<evidence type="ECO:0000256" key="1">
    <source>
        <dbReference type="ARBA" id="ARBA00022448"/>
    </source>
</evidence>
<name>A0A7X5KMF9_9FIRM</name>
<proteinExistence type="inferred from homology"/>
<evidence type="ECO:0000256" key="7">
    <source>
        <dbReference type="RuleBase" id="RU364083"/>
    </source>
</evidence>
<keyword evidence="5 7" id="KW-1278">Translocase</keyword>
<dbReference type="GO" id="GO:0016887">
    <property type="term" value="F:ATP hydrolysis activity"/>
    <property type="evidence" value="ECO:0007669"/>
    <property type="project" value="InterPro"/>
</dbReference>
<dbReference type="Pfam" id="PF08402">
    <property type="entry name" value="TOBE_2"/>
    <property type="match status" value="1"/>
</dbReference>
<dbReference type="CDD" id="cd03300">
    <property type="entry name" value="ABC_PotA_N"/>
    <property type="match status" value="1"/>
</dbReference>
<dbReference type="InterPro" id="IPR003593">
    <property type="entry name" value="AAA+_ATPase"/>
</dbReference>
<dbReference type="FunFam" id="3.40.50.300:FF:000133">
    <property type="entry name" value="Spermidine/putrescine import ATP-binding protein PotA"/>
    <property type="match status" value="1"/>
</dbReference>
<comment type="function">
    <text evidence="7">Part of the ABC transporter complex PotABCD involved in spermidine/putrescine import. Responsible for energy coupling to the transport system.</text>
</comment>
<protein>
    <recommendedName>
        <fullName evidence="7">Spermidine/putrescine import ATP-binding protein PotA</fullName>
        <ecNumber evidence="7">7.6.2.11</ecNumber>
    </recommendedName>
</protein>
<keyword evidence="3 7" id="KW-0547">Nucleotide-binding</keyword>
<dbReference type="GO" id="GO:0005524">
    <property type="term" value="F:ATP binding"/>
    <property type="evidence" value="ECO:0007669"/>
    <property type="project" value="UniProtKB-KW"/>
</dbReference>
<accession>A0A7X5KMF9</accession>
<dbReference type="NCBIfam" id="TIGR01187">
    <property type="entry name" value="potA"/>
    <property type="match status" value="1"/>
</dbReference>
<evidence type="ECO:0000313" key="10">
    <source>
        <dbReference type="Proteomes" id="UP000461585"/>
    </source>
</evidence>
<keyword evidence="2 7" id="KW-1003">Cell membrane</keyword>
<dbReference type="SMART" id="SM00382">
    <property type="entry name" value="AAA"/>
    <property type="match status" value="1"/>
</dbReference>
<gene>
    <name evidence="7" type="primary">potA</name>
    <name evidence="9" type="ORF">GXN74_02805</name>
</gene>
<dbReference type="Pfam" id="PF00005">
    <property type="entry name" value="ABC_tran"/>
    <property type="match status" value="1"/>
</dbReference>
<dbReference type="InterPro" id="IPR008995">
    <property type="entry name" value="Mo/tungstate-bd_C_term_dom"/>
</dbReference>
<sequence length="360" mass="40593">MAEQANIIVQIRDLQKVYEDTIAVDHIDLDIMEGEFLTFLGSSGCGKTTTLRIIAGFEEPTGGKVLIGGKDVKDQPPHERNVNTVFQSYALFPHMNIEQNVGFGLKMKKMPKDRIRKKVEEALKLVRLEGYGHRRPNQLSGGQKQRVAIARAIVNEPRVLLLDEPLGALDMKLRKQMQVELKHLQRELDITFVYVTHDQEEALTMSDRIAIMNDGRIEQIGTAVEIYENPRTRFVADFIGETNLFSGTVLSQEEEGVYRVQTSNFTLPVLGEGLEVGETVSFTVRPERIFITQPDQPVDVVVEATFKEFIYIGSIIKSIVSLADGKEVTVTDQAGMEMRFQPGDSVKLRWQTSQSLVLRK</sequence>
<dbReference type="SUPFAM" id="SSF50331">
    <property type="entry name" value="MOP-like"/>
    <property type="match status" value="1"/>
</dbReference>